<organism evidence="1 2">
    <name type="scientific">Neoroseomonas lacus</name>
    <dbReference type="NCBI Taxonomy" id="287609"/>
    <lineage>
        <taxon>Bacteria</taxon>
        <taxon>Pseudomonadati</taxon>
        <taxon>Pseudomonadota</taxon>
        <taxon>Alphaproteobacteria</taxon>
        <taxon>Acetobacterales</taxon>
        <taxon>Acetobacteraceae</taxon>
        <taxon>Neoroseomonas</taxon>
    </lineage>
</organism>
<keyword evidence="2" id="KW-1185">Reference proteome</keyword>
<evidence type="ECO:0000313" key="1">
    <source>
        <dbReference type="EMBL" id="GGJ40473.1"/>
    </source>
</evidence>
<dbReference type="EMBL" id="BMKW01000019">
    <property type="protein sequence ID" value="GGJ40473.1"/>
    <property type="molecule type" value="Genomic_DNA"/>
</dbReference>
<dbReference type="AlphaFoldDB" id="A0A917NYA9"/>
<accession>A0A917NYA9</accession>
<reference evidence="1" key="2">
    <citation type="submission" date="2020-09" db="EMBL/GenBank/DDBJ databases">
        <authorList>
            <person name="Sun Q."/>
            <person name="Zhou Y."/>
        </authorList>
    </citation>
    <scope>NUCLEOTIDE SEQUENCE</scope>
    <source>
        <strain evidence="1">CGMCC 1.3617</strain>
    </source>
</reference>
<name>A0A917NYA9_9PROT</name>
<reference evidence="1" key="1">
    <citation type="journal article" date="2014" name="Int. J. Syst. Evol. Microbiol.">
        <title>Complete genome sequence of Corynebacterium casei LMG S-19264T (=DSM 44701T), isolated from a smear-ripened cheese.</title>
        <authorList>
            <consortium name="US DOE Joint Genome Institute (JGI-PGF)"/>
            <person name="Walter F."/>
            <person name="Albersmeier A."/>
            <person name="Kalinowski J."/>
            <person name="Ruckert C."/>
        </authorList>
    </citation>
    <scope>NUCLEOTIDE SEQUENCE</scope>
    <source>
        <strain evidence="1">CGMCC 1.3617</strain>
    </source>
</reference>
<comment type="caution">
    <text evidence="1">The sequence shown here is derived from an EMBL/GenBank/DDBJ whole genome shotgun (WGS) entry which is preliminary data.</text>
</comment>
<protein>
    <submittedName>
        <fullName evidence="1">Uncharacterized protein</fullName>
    </submittedName>
</protein>
<dbReference type="Proteomes" id="UP000661507">
    <property type="component" value="Unassembled WGS sequence"/>
</dbReference>
<sequence length="132" mass="14917">MRRFEPTPDQRRTVKTMAGFGIPHTDIAPFIGIDTKTLRKHFREELDRGMTEANAKVAQSLFQMATQGKNVAAAIFWMKARAGWREKIEIRPEVTPHASLTDAELEAIIRQGESPRRAYNRIIEGTPGVEGQ</sequence>
<gene>
    <name evidence="1" type="ORF">GCM10011320_55200</name>
</gene>
<evidence type="ECO:0000313" key="2">
    <source>
        <dbReference type="Proteomes" id="UP000661507"/>
    </source>
</evidence>
<proteinExistence type="predicted"/>